<evidence type="ECO:0000256" key="2">
    <source>
        <dbReference type="ARBA" id="ARBA00022723"/>
    </source>
</evidence>
<dbReference type="Gene3D" id="3.40.50.1000">
    <property type="entry name" value="HAD superfamily/HAD-like"/>
    <property type="match status" value="1"/>
</dbReference>
<dbReference type="AlphaFoldDB" id="A0A069D198"/>
<keyword evidence="4" id="KW-0460">Magnesium</keyword>
<dbReference type="SFLD" id="SFLDS00003">
    <property type="entry name" value="Haloacid_Dehalogenase"/>
    <property type="match status" value="1"/>
</dbReference>
<organism evidence="5 6">
    <name type="scientific">Bacteroides graminisolvens DSM 19988 = JCM 15093</name>
    <dbReference type="NCBI Taxonomy" id="1121097"/>
    <lineage>
        <taxon>Bacteria</taxon>
        <taxon>Pseudomonadati</taxon>
        <taxon>Bacteroidota</taxon>
        <taxon>Bacteroidia</taxon>
        <taxon>Bacteroidales</taxon>
        <taxon>Bacteroidaceae</taxon>
        <taxon>Bacteroides</taxon>
    </lineage>
</organism>
<dbReference type="InterPro" id="IPR051400">
    <property type="entry name" value="HAD-like_hydrolase"/>
</dbReference>
<dbReference type="NCBIfam" id="TIGR01509">
    <property type="entry name" value="HAD-SF-IA-v3"/>
    <property type="match status" value="1"/>
</dbReference>
<evidence type="ECO:0000256" key="1">
    <source>
        <dbReference type="ARBA" id="ARBA00001946"/>
    </source>
</evidence>
<sequence>MIAENLSTIKALAFDFGGTLDAPFLHWLDIYLMAYAETLGKPLDRDVFYESYVYGERQMESQQLVNKEHSLLETQLFKTHLQTAHLIERKVLDDTLYNREELPKHVAEWVTNYSAGYVRRNEPVLRKLSEKYTLLLVSNYYGNIRRIATDLHIADCFRSITDSTIEGVRKPDPKLWELAIQRAGFRPEEVMVIGDSTKNDILPALSLGCHTVQGYPENIKPEKIDLSRDYIFSIEELLPLLLG</sequence>
<dbReference type="PRINTS" id="PR00413">
    <property type="entry name" value="HADHALOGNASE"/>
</dbReference>
<proteinExistence type="predicted"/>
<dbReference type="InterPro" id="IPR036412">
    <property type="entry name" value="HAD-like_sf"/>
</dbReference>
<dbReference type="GO" id="GO:0016791">
    <property type="term" value="F:phosphatase activity"/>
    <property type="evidence" value="ECO:0007669"/>
    <property type="project" value="TreeGrafter"/>
</dbReference>
<comment type="cofactor">
    <cofactor evidence="1">
        <name>Mg(2+)</name>
        <dbReference type="ChEBI" id="CHEBI:18420"/>
    </cofactor>
</comment>
<keyword evidence="3" id="KW-0378">Hydrolase</keyword>
<dbReference type="OrthoDB" id="9797415at2"/>
<dbReference type="PANTHER" id="PTHR46470">
    <property type="entry name" value="N-ACYLNEURAMINATE-9-PHOSPHATASE"/>
    <property type="match status" value="1"/>
</dbReference>
<accession>A0A069D198</accession>
<dbReference type="eggNOG" id="COG1011">
    <property type="taxonomic scope" value="Bacteria"/>
</dbReference>
<dbReference type="NCBIfam" id="TIGR01549">
    <property type="entry name" value="HAD-SF-IA-v1"/>
    <property type="match status" value="1"/>
</dbReference>
<dbReference type="STRING" id="1121097.GCA_000428125_01680"/>
<keyword evidence="6" id="KW-1185">Reference proteome</keyword>
<comment type="caution">
    <text evidence="5">The sequence shown here is derived from an EMBL/GenBank/DDBJ whole genome shotgun (WGS) entry which is preliminary data.</text>
</comment>
<dbReference type="Proteomes" id="UP000027601">
    <property type="component" value="Unassembled WGS sequence"/>
</dbReference>
<evidence type="ECO:0000313" key="5">
    <source>
        <dbReference type="EMBL" id="GAK36212.1"/>
    </source>
</evidence>
<dbReference type="GO" id="GO:0046872">
    <property type="term" value="F:metal ion binding"/>
    <property type="evidence" value="ECO:0007669"/>
    <property type="project" value="UniProtKB-KW"/>
</dbReference>
<dbReference type="RefSeq" id="WP_024996171.1">
    <property type="nucleotide sequence ID" value="NZ_ATZI01000005.1"/>
</dbReference>
<dbReference type="SFLD" id="SFLDG01129">
    <property type="entry name" value="C1.5:_HAD__Beta-PGM__Phosphata"/>
    <property type="match status" value="1"/>
</dbReference>
<keyword evidence="2" id="KW-0479">Metal-binding</keyword>
<protein>
    <submittedName>
        <fullName evidence="5">5'-nucleotidase YjjG</fullName>
    </submittedName>
</protein>
<reference evidence="5 6" key="1">
    <citation type="journal article" date="2015" name="Microbes Environ.">
        <title>Distribution and evolution of nitrogen fixation genes in the phylum bacteroidetes.</title>
        <authorList>
            <person name="Inoue J."/>
            <person name="Oshima K."/>
            <person name="Suda W."/>
            <person name="Sakamoto M."/>
            <person name="Iino T."/>
            <person name="Noda S."/>
            <person name="Hongoh Y."/>
            <person name="Hattori M."/>
            <person name="Ohkuma M."/>
        </authorList>
    </citation>
    <scope>NUCLEOTIDE SEQUENCE [LARGE SCALE GENOMIC DNA]</scope>
    <source>
        <strain evidence="5 6">JCM 15093</strain>
    </source>
</reference>
<dbReference type="GO" id="GO:0044281">
    <property type="term" value="P:small molecule metabolic process"/>
    <property type="evidence" value="ECO:0007669"/>
    <property type="project" value="UniProtKB-ARBA"/>
</dbReference>
<evidence type="ECO:0000256" key="4">
    <source>
        <dbReference type="ARBA" id="ARBA00022842"/>
    </source>
</evidence>
<dbReference type="Pfam" id="PF00702">
    <property type="entry name" value="Hydrolase"/>
    <property type="match status" value="1"/>
</dbReference>
<dbReference type="PANTHER" id="PTHR46470:SF2">
    <property type="entry name" value="GLYCERALDEHYDE 3-PHOSPHATE PHOSPHATASE"/>
    <property type="match status" value="1"/>
</dbReference>
<dbReference type="InterPro" id="IPR023214">
    <property type="entry name" value="HAD_sf"/>
</dbReference>
<evidence type="ECO:0000313" key="6">
    <source>
        <dbReference type="Proteomes" id="UP000027601"/>
    </source>
</evidence>
<dbReference type="EMBL" id="BAJS01000005">
    <property type="protein sequence ID" value="GAK36212.1"/>
    <property type="molecule type" value="Genomic_DNA"/>
</dbReference>
<gene>
    <name evidence="5" type="ORF">JCM15093_1360</name>
</gene>
<dbReference type="InterPro" id="IPR006439">
    <property type="entry name" value="HAD-SF_hydro_IA"/>
</dbReference>
<evidence type="ECO:0000256" key="3">
    <source>
        <dbReference type="ARBA" id="ARBA00022801"/>
    </source>
</evidence>
<name>A0A069D198_9BACE</name>
<dbReference type="SUPFAM" id="SSF56784">
    <property type="entry name" value="HAD-like"/>
    <property type="match status" value="1"/>
</dbReference>